<dbReference type="SMART" id="SM00382">
    <property type="entry name" value="AAA"/>
    <property type="match status" value="1"/>
</dbReference>
<dbReference type="InterPro" id="IPR041569">
    <property type="entry name" value="AAA_lid_3"/>
</dbReference>
<feature type="compositionally biased region" description="Low complexity" evidence="1">
    <location>
        <begin position="61"/>
        <end position="83"/>
    </location>
</feature>
<dbReference type="PANTHER" id="PTHR48470">
    <property type="entry name" value="CELL DIVISION CONTROL PROTEIN 48 C ISOFORM 1"/>
    <property type="match status" value="1"/>
</dbReference>
<evidence type="ECO:0000256" key="1">
    <source>
        <dbReference type="SAM" id="MobiDB-lite"/>
    </source>
</evidence>
<feature type="region of interest" description="Disordered" evidence="1">
    <location>
        <begin position="1"/>
        <end position="94"/>
    </location>
</feature>
<proteinExistence type="predicted"/>
<dbReference type="SUPFAM" id="SSF52540">
    <property type="entry name" value="P-loop containing nucleoside triphosphate hydrolases"/>
    <property type="match status" value="1"/>
</dbReference>
<feature type="region of interest" description="Disordered" evidence="1">
    <location>
        <begin position="176"/>
        <end position="241"/>
    </location>
</feature>
<dbReference type="InterPro" id="IPR003959">
    <property type="entry name" value="ATPase_AAA_core"/>
</dbReference>
<dbReference type="GO" id="GO:0005524">
    <property type="term" value="F:ATP binding"/>
    <property type="evidence" value="ECO:0007669"/>
    <property type="project" value="InterPro"/>
</dbReference>
<dbReference type="InterPro" id="IPR031996">
    <property type="entry name" value="NVL2_nucleolin-bd"/>
</dbReference>
<dbReference type="FunFam" id="1.10.8.60:FF:000185">
    <property type="entry name" value="CBN-MAC-1 protein"/>
    <property type="match status" value="1"/>
</dbReference>
<dbReference type="OrthoDB" id="2187at2759"/>
<gene>
    <name evidence="3" type="ORF">ANCCAN_01911</name>
</gene>
<feature type="compositionally biased region" description="Low complexity" evidence="1">
    <location>
        <begin position="26"/>
        <end position="51"/>
    </location>
</feature>
<dbReference type="Pfam" id="PF17862">
    <property type="entry name" value="AAA_lid_3"/>
    <property type="match status" value="1"/>
</dbReference>
<feature type="domain" description="AAA+ ATPase" evidence="2">
    <location>
        <begin position="549"/>
        <end position="714"/>
    </location>
</feature>
<dbReference type="Gene3D" id="1.10.8.60">
    <property type="match status" value="1"/>
</dbReference>
<dbReference type="InterPro" id="IPR055278">
    <property type="entry name" value="CDC48c"/>
</dbReference>
<dbReference type="PANTHER" id="PTHR48470:SF1">
    <property type="entry name" value="CELL DIVISION CONTROL PROTEIN 48 C ISOFORM 1"/>
    <property type="match status" value="1"/>
</dbReference>
<keyword evidence="4" id="KW-1185">Reference proteome</keyword>
<dbReference type="EMBL" id="JOJR01000010">
    <property type="protein sequence ID" value="RCN51824.1"/>
    <property type="molecule type" value="Genomic_DNA"/>
</dbReference>
<organism evidence="3 4">
    <name type="scientific">Ancylostoma caninum</name>
    <name type="common">Dog hookworm</name>
    <dbReference type="NCBI Taxonomy" id="29170"/>
    <lineage>
        <taxon>Eukaryota</taxon>
        <taxon>Metazoa</taxon>
        <taxon>Ecdysozoa</taxon>
        <taxon>Nematoda</taxon>
        <taxon>Chromadorea</taxon>
        <taxon>Rhabditida</taxon>
        <taxon>Rhabditina</taxon>
        <taxon>Rhabditomorpha</taxon>
        <taxon>Strongyloidea</taxon>
        <taxon>Ancylostomatidae</taxon>
        <taxon>Ancylostomatinae</taxon>
        <taxon>Ancylostoma</taxon>
    </lineage>
</organism>
<dbReference type="InterPro" id="IPR003593">
    <property type="entry name" value="AAA+_ATPase"/>
</dbReference>
<dbReference type="AlphaFoldDB" id="A0A368H5H3"/>
<dbReference type="STRING" id="29170.A0A368H5H3"/>
<dbReference type="GO" id="GO:0016887">
    <property type="term" value="F:ATP hydrolysis activity"/>
    <property type="evidence" value="ECO:0007669"/>
    <property type="project" value="InterPro"/>
</dbReference>
<feature type="compositionally biased region" description="Gly residues" evidence="1">
    <location>
        <begin position="1"/>
        <end position="12"/>
    </location>
</feature>
<dbReference type="InterPro" id="IPR027417">
    <property type="entry name" value="P-loop_NTPase"/>
</dbReference>
<protein>
    <submittedName>
        <fullName evidence="3">ATPase, AAA family</fullName>
    </submittedName>
</protein>
<feature type="compositionally biased region" description="Low complexity" evidence="1">
    <location>
        <begin position="483"/>
        <end position="503"/>
    </location>
</feature>
<evidence type="ECO:0000259" key="2">
    <source>
        <dbReference type="SMART" id="SM00382"/>
    </source>
</evidence>
<sequence>MFPGGPGMGMPGPEGMMPGHPGAPGFPGRFPGRAGCPPGAMPPAGFGMFPGDPRAMPGQRMPPNAAMRMPPASFAPGGMRPGAPGAPPAPQGMRYGAPPGGAFMDSPGQAFPPGAGMMPNGGGVMCSQAPVGMSMSSPGMPPAGAADPHGFMMSGMPSSSTAMPFGMGDTSVTMGNGMGPTPMGASNPPGPEGGPLTGLLNGEELKQSPASTPRGGVNGGTPAPPGSAHSMHPASVPGVHAGADLMDQQSSKCRHLQDDIEVSKIKQGLLDDFAPKEEISSGDQPMKNKPAEGFVFDPQLLPRIKEVHCRNFPDQTFFRPEDVAFDLQRKYHEYSRKKFKPFVSIVREGLNRLNIKDRPDLEASEKNAEAMQVDKDDITVVGEKKADISVVGEVVTNSAELLKKERKRKAQSSTSSTPKVDDVYVSSDEENDRKFEEYKSTNRANKSILNLYNSGKKPEATPVLNISTMAPSKKKRQSAVAKSSPSLPSTSSSSVPRGLGSVPTLAVQPRPSTVKFEDLGGCDRQFLEVCRLAMHMKRPHTYNMLGVEPPKGFLVHGPPGCGKTLFAQAVAGQFDLPMIQLAATELVSGVSGDTEEKIRQLFIIAKQSAPCVLILDDIDAIAPRRETATREMERRIVSQLSNSLDDLFDPRKNQSIRDNIHITGDGEVILSDEEPKNESAHVLVIGTTSRPDAVDGGLRRAGRFDCEISLGIPDEQARQKILQTVCKLPLDENVSMKMVARLTPGYVGADLNALVREAAKCAVNRIFDTIVSRKSSKRQMTNEEVREELDKVLRWLESEDDPSVLEKLGGFHVTMSDFERALENVQPSAKREGFATVPDVSWQDIGALSDIRQELEWNILVCC</sequence>
<accession>A0A368H5H3</accession>
<comment type="caution">
    <text evidence="3">The sequence shown here is derived from an EMBL/GenBank/DDBJ whole genome shotgun (WGS) entry which is preliminary data.</text>
</comment>
<feature type="region of interest" description="Disordered" evidence="1">
    <location>
        <begin position="459"/>
        <end position="506"/>
    </location>
</feature>
<dbReference type="Pfam" id="PF00004">
    <property type="entry name" value="AAA"/>
    <property type="match status" value="1"/>
</dbReference>
<dbReference type="InterPro" id="IPR038100">
    <property type="entry name" value="NLV2_N_sf"/>
</dbReference>
<dbReference type="Gene3D" id="3.40.50.300">
    <property type="entry name" value="P-loop containing nucleotide triphosphate hydrolases"/>
    <property type="match status" value="1"/>
</dbReference>
<evidence type="ECO:0000313" key="4">
    <source>
        <dbReference type="Proteomes" id="UP000252519"/>
    </source>
</evidence>
<dbReference type="Pfam" id="PF16725">
    <property type="entry name" value="Nucleolin_bd"/>
    <property type="match status" value="1"/>
</dbReference>
<dbReference type="Proteomes" id="UP000252519">
    <property type="component" value="Unassembled WGS sequence"/>
</dbReference>
<feature type="region of interest" description="Disordered" evidence="1">
    <location>
        <begin position="404"/>
        <end position="438"/>
    </location>
</feature>
<name>A0A368H5H3_ANCCA</name>
<reference evidence="3 4" key="1">
    <citation type="submission" date="2014-10" db="EMBL/GenBank/DDBJ databases">
        <title>Draft genome of the hookworm Ancylostoma caninum.</title>
        <authorList>
            <person name="Mitreva M."/>
        </authorList>
    </citation>
    <scope>NUCLEOTIDE SEQUENCE [LARGE SCALE GENOMIC DNA]</scope>
    <source>
        <strain evidence="3 4">Baltimore</strain>
    </source>
</reference>
<dbReference type="Gene3D" id="1.10.10.2010">
    <property type="match status" value="1"/>
</dbReference>
<evidence type="ECO:0000313" key="3">
    <source>
        <dbReference type="EMBL" id="RCN51824.1"/>
    </source>
</evidence>